<evidence type="ECO:0000313" key="3">
    <source>
        <dbReference type="Proteomes" id="UP000681967"/>
    </source>
</evidence>
<dbReference type="EMBL" id="CAJOBJ010045936">
    <property type="protein sequence ID" value="CAF4350078.1"/>
    <property type="molecule type" value="Genomic_DNA"/>
</dbReference>
<name>A0A8S2SKC5_9BILA</name>
<feature type="non-terminal residue" evidence="1">
    <location>
        <position position="75"/>
    </location>
</feature>
<gene>
    <name evidence="1" type="ORF">BYL167_LOCUS24620</name>
    <name evidence="2" type="ORF">GIL414_LOCUS27936</name>
</gene>
<organism evidence="1 3">
    <name type="scientific">Rotaria magnacalcarata</name>
    <dbReference type="NCBI Taxonomy" id="392030"/>
    <lineage>
        <taxon>Eukaryota</taxon>
        <taxon>Metazoa</taxon>
        <taxon>Spiralia</taxon>
        <taxon>Gnathifera</taxon>
        <taxon>Rotifera</taxon>
        <taxon>Eurotatoria</taxon>
        <taxon>Bdelloidea</taxon>
        <taxon>Philodinida</taxon>
        <taxon>Philodinidae</taxon>
        <taxon>Rotaria</taxon>
    </lineage>
</organism>
<protein>
    <submittedName>
        <fullName evidence="1">Uncharacterized protein</fullName>
    </submittedName>
</protein>
<dbReference type="AlphaFoldDB" id="A0A8S2SKC5"/>
<dbReference type="Proteomes" id="UP000681967">
    <property type="component" value="Unassembled WGS sequence"/>
</dbReference>
<reference evidence="1" key="1">
    <citation type="submission" date="2021-02" db="EMBL/GenBank/DDBJ databases">
        <authorList>
            <person name="Nowell W R."/>
        </authorList>
    </citation>
    <scope>NUCLEOTIDE SEQUENCE</scope>
</reference>
<accession>A0A8S2SKC5</accession>
<comment type="caution">
    <text evidence="1">The sequence shown here is derived from an EMBL/GenBank/DDBJ whole genome shotgun (WGS) entry which is preliminary data.</text>
</comment>
<evidence type="ECO:0000313" key="1">
    <source>
        <dbReference type="EMBL" id="CAF4226917.1"/>
    </source>
</evidence>
<dbReference type="EMBL" id="CAJOBH010021964">
    <property type="protein sequence ID" value="CAF4226917.1"/>
    <property type="molecule type" value="Genomic_DNA"/>
</dbReference>
<sequence>MKDIEEETLQLMELAVRNGQKLPPIFLNLLSRLTTDSRFNKGILIEIIKLLSNDTQALITQEILDNSEHELLNNL</sequence>
<evidence type="ECO:0000313" key="2">
    <source>
        <dbReference type="EMBL" id="CAF4350078.1"/>
    </source>
</evidence>
<dbReference type="Proteomes" id="UP000681720">
    <property type="component" value="Unassembled WGS sequence"/>
</dbReference>
<proteinExistence type="predicted"/>